<feature type="region of interest" description="Disordered" evidence="6">
    <location>
        <begin position="285"/>
        <end position="309"/>
    </location>
</feature>
<dbReference type="GO" id="GO:0019213">
    <property type="term" value="F:deacetylase activity"/>
    <property type="evidence" value="ECO:0007669"/>
    <property type="project" value="TreeGrafter"/>
</dbReference>
<gene>
    <name evidence="7" type="ORF">B5P45_12345</name>
</gene>
<proteinExistence type="predicted"/>
<keyword evidence="5" id="KW-0119">Carbohydrate metabolism</keyword>
<comment type="caution">
    <text evidence="7">The sequence shown here is derived from an EMBL/GenBank/DDBJ whole genome shotgun (WGS) entry which is preliminary data.</text>
</comment>
<keyword evidence="4" id="KW-0460">Magnesium</keyword>
<dbReference type="CDD" id="cd10802">
    <property type="entry name" value="YdjC_TTHB029_like"/>
    <property type="match status" value="1"/>
</dbReference>
<evidence type="ECO:0000256" key="5">
    <source>
        <dbReference type="ARBA" id="ARBA00023277"/>
    </source>
</evidence>
<evidence type="ECO:0008006" key="9">
    <source>
        <dbReference type="Google" id="ProtNLM"/>
    </source>
</evidence>
<dbReference type="AlphaFoldDB" id="A0A2N9VYS3"/>
<feature type="compositionally biased region" description="Polar residues" evidence="6">
    <location>
        <begin position="292"/>
        <end position="309"/>
    </location>
</feature>
<dbReference type="GO" id="GO:0005975">
    <property type="term" value="P:carbohydrate metabolic process"/>
    <property type="evidence" value="ECO:0007669"/>
    <property type="project" value="InterPro"/>
</dbReference>
<evidence type="ECO:0000256" key="3">
    <source>
        <dbReference type="ARBA" id="ARBA00022801"/>
    </source>
</evidence>
<keyword evidence="2" id="KW-0479">Metal-binding</keyword>
<dbReference type="GO" id="GO:0016787">
    <property type="term" value="F:hydrolase activity"/>
    <property type="evidence" value="ECO:0007669"/>
    <property type="project" value="UniProtKB-KW"/>
</dbReference>
<dbReference type="SUPFAM" id="SSF88713">
    <property type="entry name" value="Glycoside hydrolase/deacetylase"/>
    <property type="match status" value="1"/>
</dbReference>
<organism evidence="7 8">
    <name type="scientific">Phyllobacterium zundukense</name>
    <dbReference type="NCBI Taxonomy" id="1867719"/>
    <lineage>
        <taxon>Bacteria</taxon>
        <taxon>Pseudomonadati</taxon>
        <taxon>Pseudomonadota</taxon>
        <taxon>Alphaproteobacteria</taxon>
        <taxon>Hyphomicrobiales</taxon>
        <taxon>Phyllobacteriaceae</taxon>
        <taxon>Phyllobacterium</taxon>
    </lineage>
</organism>
<dbReference type="Gene3D" id="3.20.20.370">
    <property type="entry name" value="Glycoside hydrolase/deacetylase"/>
    <property type="match status" value="1"/>
</dbReference>
<dbReference type="RefSeq" id="WP_100003107.1">
    <property type="nucleotide sequence ID" value="NZ_CP017943.1"/>
</dbReference>
<dbReference type="OrthoDB" id="9774177at2"/>
<sequence>MTNVGKSDNGEFKPPFVVINIDDVGMCHGANQAYIELRRLGAVDSGSVMVPCPWFPEIAEAGALEPDLNLGIHLTLTSEKRHYRWRPLTKVSASSGLIDGDGFMWRSVAELRRHAHPDAVDAEMRAQIETFLSAGLTPTHVDGHMGGVFSPEFVDRYVALCLEFKLPTVFPATIAAYGPKHNLGAVDQDSYTSAAERLVNAGEILATKALETPWHRRQPAAERYQHLFEQIEPGLNFLCLHANAPGEIEAIEPDSAQIRIDEYEVLKDSSFRKWTDGLPVRRGSLREGVKSMTKSSACSTSPDAPSLGS</sequence>
<keyword evidence="8" id="KW-1185">Reference proteome</keyword>
<keyword evidence="3" id="KW-0378">Hydrolase</keyword>
<dbReference type="PANTHER" id="PTHR31609">
    <property type="entry name" value="YDJC DEACETYLASE FAMILY MEMBER"/>
    <property type="match status" value="1"/>
</dbReference>
<dbReference type="GO" id="GO:0046872">
    <property type="term" value="F:metal ion binding"/>
    <property type="evidence" value="ECO:0007669"/>
    <property type="project" value="UniProtKB-KW"/>
</dbReference>
<dbReference type="InterPro" id="IPR006879">
    <property type="entry name" value="YdjC-like"/>
</dbReference>
<dbReference type="Proteomes" id="UP000232163">
    <property type="component" value="Unassembled WGS sequence"/>
</dbReference>
<comment type="cofactor">
    <cofactor evidence="1">
        <name>Mg(2+)</name>
        <dbReference type="ChEBI" id="CHEBI:18420"/>
    </cofactor>
</comment>
<name>A0A2N9VYS3_9HYPH</name>
<evidence type="ECO:0000256" key="1">
    <source>
        <dbReference type="ARBA" id="ARBA00001946"/>
    </source>
</evidence>
<evidence type="ECO:0000256" key="6">
    <source>
        <dbReference type="SAM" id="MobiDB-lite"/>
    </source>
</evidence>
<evidence type="ECO:0000256" key="4">
    <source>
        <dbReference type="ARBA" id="ARBA00022842"/>
    </source>
</evidence>
<dbReference type="PANTHER" id="PTHR31609:SF1">
    <property type="entry name" value="CARBOHYDRATE DEACETYLASE"/>
    <property type="match status" value="1"/>
</dbReference>
<reference evidence="8" key="1">
    <citation type="journal article" date="2017" name="Int J Environ Stud">
        <title>Does the Miocene-Pliocene relict legume Oxytropis triphylla form nitrogen-fixing nodules with a combination of bacterial strains?</title>
        <authorList>
            <person name="Safronova V."/>
            <person name="Belimov A."/>
            <person name="Sazanova A."/>
            <person name="Kuznetsova I."/>
            <person name="Popova J."/>
            <person name="Andronov E."/>
            <person name="Verkhozina A."/>
            <person name="Tikhonovich I."/>
        </authorList>
    </citation>
    <scope>NUCLEOTIDE SEQUENCE [LARGE SCALE GENOMIC DNA]</scope>
    <source>
        <strain evidence="8">Tri-38</strain>
    </source>
</reference>
<evidence type="ECO:0000256" key="2">
    <source>
        <dbReference type="ARBA" id="ARBA00022723"/>
    </source>
</evidence>
<evidence type="ECO:0000313" key="8">
    <source>
        <dbReference type="Proteomes" id="UP000232163"/>
    </source>
</evidence>
<dbReference type="Pfam" id="PF04794">
    <property type="entry name" value="YdjC"/>
    <property type="match status" value="1"/>
</dbReference>
<dbReference type="EMBL" id="MZMT01000028">
    <property type="protein sequence ID" value="PIO44641.1"/>
    <property type="molecule type" value="Genomic_DNA"/>
</dbReference>
<protein>
    <recommendedName>
        <fullName evidence="9">ChbG/HpnK family deacetylase</fullName>
    </recommendedName>
</protein>
<dbReference type="InterPro" id="IPR011330">
    <property type="entry name" value="Glyco_hydro/deAcase_b/a-brl"/>
</dbReference>
<evidence type="ECO:0000313" key="7">
    <source>
        <dbReference type="EMBL" id="PIO44641.1"/>
    </source>
</evidence>
<accession>A0A2N9VYS3</accession>